<dbReference type="PRINTS" id="PR00076">
    <property type="entry name" value="6PGDHDRGNASE"/>
</dbReference>
<comment type="caution">
    <text evidence="5">The sequence shown here is derived from an EMBL/GenBank/DDBJ whole genome shotgun (WGS) entry which is preliminary data.</text>
</comment>
<dbReference type="GO" id="GO:0050661">
    <property type="term" value="F:NADP binding"/>
    <property type="evidence" value="ECO:0007669"/>
    <property type="project" value="InterPro"/>
</dbReference>
<dbReference type="InterPro" id="IPR006184">
    <property type="entry name" value="6PGdom_BS"/>
</dbReference>
<dbReference type="PROSITE" id="PS00461">
    <property type="entry name" value="6PGD"/>
    <property type="match status" value="1"/>
</dbReference>
<reference evidence="5 6" key="1">
    <citation type="journal article" date="2015" name="Genome Announc.">
        <title>Expanding the biotechnology potential of lactobacilli through comparative genomics of 213 strains and associated genera.</title>
        <authorList>
            <person name="Sun Z."/>
            <person name="Harris H.M."/>
            <person name="McCann A."/>
            <person name="Guo C."/>
            <person name="Argimon S."/>
            <person name="Zhang W."/>
            <person name="Yang X."/>
            <person name="Jeffery I.B."/>
            <person name="Cooney J.C."/>
            <person name="Kagawa T.F."/>
            <person name="Liu W."/>
            <person name="Song Y."/>
            <person name="Salvetti E."/>
            <person name="Wrobel A."/>
            <person name="Rasinkangas P."/>
            <person name="Parkhill J."/>
            <person name="Rea M.C."/>
            <person name="O'Sullivan O."/>
            <person name="Ritari J."/>
            <person name="Douillard F.P."/>
            <person name="Paul Ross R."/>
            <person name="Yang R."/>
            <person name="Briner A.E."/>
            <person name="Felis G.E."/>
            <person name="de Vos W.M."/>
            <person name="Barrangou R."/>
            <person name="Klaenhammer T.R."/>
            <person name="Caufield P.W."/>
            <person name="Cui Y."/>
            <person name="Zhang H."/>
            <person name="O'Toole P.W."/>
        </authorList>
    </citation>
    <scope>NUCLEOTIDE SEQUENCE [LARGE SCALE GENOMIC DNA]</scope>
    <source>
        <strain evidence="5 6">DSM 18630</strain>
    </source>
</reference>
<dbReference type="GO" id="GO:0019521">
    <property type="term" value="P:D-gluconate metabolic process"/>
    <property type="evidence" value="ECO:0007669"/>
    <property type="project" value="UniProtKB-KW"/>
</dbReference>
<dbReference type="Gene3D" id="3.40.50.720">
    <property type="entry name" value="NAD(P)-binding Rossmann-like Domain"/>
    <property type="match status" value="1"/>
</dbReference>
<dbReference type="NCBIfam" id="TIGR00872">
    <property type="entry name" value="gnd_rel"/>
    <property type="match status" value="1"/>
</dbReference>
<dbReference type="NCBIfam" id="NF007161">
    <property type="entry name" value="PRK09599.1"/>
    <property type="match status" value="1"/>
</dbReference>
<sequence>MTIMHIGMIGLGKMGLNLVKNLLEQQIKVTAFDLNPTARMSAQKNGAQIATSLTELVAKLPQPRIIWIMVPAGKPTEATIKQLAVLLTADDIVIDGGNSFYRDSIRHGQELAAANINFFDVGTSGGMAGARHNGNFMIGGPANIFPQIKPLFQKIAAPNGYLYTGPTGSGHYLKMVHNGIEYGMMQAIGEGFEILQKSPYNYDNAAVAQVWNHGSVIRSWLMELAQQQFAKDPQLSQIKGIMHSSGEGAWTSEEAIRLHVPAPVISAALMMRYRSEEADTLNGKVVAALRNGFGGHAMEKN</sequence>
<dbReference type="PANTHER" id="PTHR11811">
    <property type="entry name" value="6-PHOSPHOGLUCONATE DEHYDROGENASE"/>
    <property type="match status" value="1"/>
</dbReference>
<accession>A0A0R1VTC3</accession>
<dbReference type="InterPro" id="IPR006183">
    <property type="entry name" value="Pgluconate_DH"/>
</dbReference>
<dbReference type="Pfam" id="PF03446">
    <property type="entry name" value="NAD_binding_2"/>
    <property type="match status" value="1"/>
</dbReference>
<name>A0A0R1VTC3_9LACO</name>
<dbReference type="GO" id="GO:0006098">
    <property type="term" value="P:pentose-phosphate shunt"/>
    <property type="evidence" value="ECO:0007669"/>
    <property type="project" value="InterPro"/>
</dbReference>
<dbReference type="Gene3D" id="1.10.1040.10">
    <property type="entry name" value="N-(1-d-carboxylethyl)-l-norvaline Dehydrogenase, domain 2"/>
    <property type="match status" value="1"/>
</dbReference>
<evidence type="ECO:0000313" key="6">
    <source>
        <dbReference type="Proteomes" id="UP000051451"/>
    </source>
</evidence>
<keyword evidence="2" id="KW-0560">Oxidoreductase</keyword>
<evidence type="ECO:0000313" key="5">
    <source>
        <dbReference type="EMBL" id="KRM06137.1"/>
    </source>
</evidence>
<dbReference type="SUPFAM" id="SSF48179">
    <property type="entry name" value="6-phosphogluconate dehydrogenase C-terminal domain-like"/>
    <property type="match status" value="1"/>
</dbReference>
<dbReference type="InterPro" id="IPR008927">
    <property type="entry name" value="6-PGluconate_DH-like_C_sf"/>
</dbReference>
<protein>
    <submittedName>
        <fullName evidence="5">6-phosphogluconate dehydrogenase</fullName>
    </submittedName>
</protein>
<evidence type="ECO:0000256" key="1">
    <source>
        <dbReference type="ARBA" id="ARBA00008419"/>
    </source>
</evidence>
<dbReference type="InterPro" id="IPR004849">
    <property type="entry name" value="6DGDH_YqeC"/>
</dbReference>
<proteinExistence type="inferred from homology"/>
<evidence type="ECO:0000256" key="2">
    <source>
        <dbReference type="ARBA" id="ARBA00023002"/>
    </source>
</evidence>
<evidence type="ECO:0000259" key="4">
    <source>
        <dbReference type="SMART" id="SM01350"/>
    </source>
</evidence>
<organism evidence="5 6">
    <name type="scientific">Liquorilactobacillus ghanensis DSM 18630</name>
    <dbReference type="NCBI Taxonomy" id="1423750"/>
    <lineage>
        <taxon>Bacteria</taxon>
        <taxon>Bacillati</taxon>
        <taxon>Bacillota</taxon>
        <taxon>Bacilli</taxon>
        <taxon>Lactobacillales</taxon>
        <taxon>Lactobacillaceae</taxon>
        <taxon>Liquorilactobacillus</taxon>
    </lineage>
</organism>
<dbReference type="Pfam" id="PF00393">
    <property type="entry name" value="6PGD"/>
    <property type="match status" value="1"/>
</dbReference>
<dbReference type="SUPFAM" id="SSF51735">
    <property type="entry name" value="NAD(P)-binding Rossmann-fold domains"/>
    <property type="match status" value="1"/>
</dbReference>
<comment type="similarity">
    <text evidence="1">Belongs to the 6-phosphogluconate dehydrogenase family.</text>
</comment>
<keyword evidence="6" id="KW-1185">Reference proteome</keyword>
<feature type="domain" description="6-phosphogluconate dehydrogenase C-terminal" evidence="4">
    <location>
        <begin position="170"/>
        <end position="297"/>
    </location>
</feature>
<keyword evidence="3" id="KW-0311">Gluconate utilization</keyword>
<dbReference type="AlphaFoldDB" id="A0A0R1VTC3"/>
<dbReference type="Proteomes" id="UP000051451">
    <property type="component" value="Unassembled WGS sequence"/>
</dbReference>
<dbReference type="InterPro" id="IPR036291">
    <property type="entry name" value="NAD(P)-bd_dom_sf"/>
</dbReference>
<dbReference type="PATRIC" id="fig|1423750.3.peg.1029"/>
<dbReference type="InterPro" id="IPR006114">
    <property type="entry name" value="6PGDH_C"/>
</dbReference>
<dbReference type="STRING" id="1423750.FC89_GL001005"/>
<dbReference type="InterPro" id="IPR013328">
    <property type="entry name" value="6PGD_dom2"/>
</dbReference>
<dbReference type="GO" id="GO:0004616">
    <property type="term" value="F:phosphogluconate dehydrogenase (decarboxylating) activity"/>
    <property type="evidence" value="ECO:0007669"/>
    <property type="project" value="InterPro"/>
</dbReference>
<dbReference type="SMART" id="SM01350">
    <property type="entry name" value="6PGD"/>
    <property type="match status" value="1"/>
</dbReference>
<dbReference type="InterPro" id="IPR006115">
    <property type="entry name" value="6PGDH_NADP-bd"/>
</dbReference>
<gene>
    <name evidence="5" type="ORF">FC89_GL001005</name>
</gene>
<dbReference type="EMBL" id="AZGB01000016">
    <property type="protein sequence ID" value="KRM06137.1"/>
    <property type="molecule type" value="Genomic_DNA"/>
</dbReference>
<evidence type="ECO:0000256" key="3">
    <source>
        <dbReference type="ARBA" id="ARBA00023064"/>
    </source>
</evidence>